<evidence type="ECO:0000313" key="2">
    <source>
        <dbReference type="Proteomes" id="UP001596227"/>
    </source>
</evidence>
<organism evidence="1 2">
    <name type="scientific">Lactiplantibacillus daoliensis</name>
    <dbReference type="NCBI Taxonomy" id="2559916"/>
    <lineage>
        <taxon>Bacteria</taxon>
        <taxon>Bacillati</taxon>
        <taxon>Bacillota</taxon>
        <taxon>Bacilli</taxon>
        <taxon>Lactobacillales</taxon>
        <taxon>Lactobacillaceae</taxon>
        <taxon>Lactiplantibacillus</taxon>
    </lineage>
</organism>
<keyword evidence="2" id="KW-1185">Reference proteome</keyword>
<reference evidence="2" key="1">
    <citation type="journal article" date="2019" name="Int. J. Syst. Evol. Microbiol.">
        <title>The Global Catalogue of Microorganisms (GCM) 10K type strain sequencing project: providing services to taxonomists for standard genome sequencing and annotation.</title>
        <authorList>
            <consortium name="The Broad Institute Genomics Platform"/>
            <consortium name="The Broad Institute Genome Sequencing Center for Infectious Disease"/>
            <person name="Wu L."/>
            <person name="Ma J."/>
        </authorList>
    </citation>
    <scope>NUCLEOTIDE SEQUENCE [LARGE SCALE GENOMIC DNA]</scope>
    <source>
        <strain evidence="2">CCM 8934</strain>
    </source>
</reference>
<sequence length="125" mass="14112">MIKRLIHIELPTNSVYHVATDEHKMKIVMKCEDTNIYAPVAGVISGYSQRDRTIDIMIDESKTLLVMHLPAVATELITFYVNLGERVTSGLKIADLKALTSNLLITTVDLDENCHYEVCKRHSLI</sequence>
<accession>A0ABW1UGC3</accession>
<protein>
    <submittedName>
        <fullName evidence="1">Uncharacterized protein</fullName>
    </submittedName>
</protein>
<dbReference type="Proteomes" id="UP001596227">
    <property type="component" value="Unassembled WGS sequence"/>
</dbReference>
<gene>
    <name evidence="1" type="ORF">ACFQH1_08020</name>
</gene>
<name>A0ABW1UGC3_9LACO</name>
<dbReference type="RefSeq" id="WP_137606879.1">
    <property type="nucleotide sequence ID" value="NZ_BJDH01000003.1"/>
</dbReference>
<dbReference type="EMBL" id="JBHSSB010000016">
    <property type="protein sequence ID" value="MFC6295146.1"/>
    <property type="molecule type" value="Genomic_DNA"/>
</dbReference>
<evidence type="ECO:0000313" key="1">
    <source>
        <dbReference type="EMBL" id="MFC6295146.1"/>
    </source>
</evidence>
<comment type="caution">
    <text evidence="1">The sequence shown here is derived from an EMBL/GenBank/DDBJ whole genome shotgun (WGS) entry which is preliminary data.</text>
</comment>
<proteinExistence type="predicted"/>